<evidence type="ECO:0000256" key="3">
    <source>
        <dbReference type="ARBA" id="ARBA00022694"/>
    </source>
</evidence>
<dbReference type="Gene3D" id="3.40.50.620">
    <property type="entry name" value="HUPs"/>
    <property type="match status" value="1"/>
</dbReference>
<dbReference type="GO" id="GO:0005524">
    <property type="term" value="F:ATP binding"/>
    <property type="evidence" value="ECO:0007669"/>
    <property type="project" value="UniProtKB-KW"/>
</dbReference>
<keyword evidence="3" id="KW-0819">tRNA processing</keyword>
<dbReference type="InterPro" id="IPR014729">
    <property type="entry name" value="Rossmann-like_a/b/a_fold"/>
</dbReference>
<evidence type="ECO:0000256" key="4">
    <source>
        <dbReference type="ARBA" id="ARBA00022741"/>
    </source>
</evidence>
<dbReference type="GO" id="GO:0005737">
    <property type="term" value="C:cytoplasm"/>
    <property type="evidence" value="ECO:0007669"/>
    <property type="project" value="UniProtKB-SubCell"/>
</dbReference>
<dbReference type="GO" id="GO:0008033">
    <property type="term" value="P:tRNA processing"/>
    <property type="evidence" value="ECO:0007669"/>
    <property type="project" value="UniProtKB-KW"/>
</dbReference>
<organism evidence="7">
    <name type="scientific">uncultured Thermomicrobiales bacterium</name>
    <dbReference type="NCBI Taxonomy" id="1645740"/>
    <lineage>
        <taxon>Bacteria</taxon>
        <taxon>Pseudomonadati</taxon>
        <taxon>Thermomicrobiota</taxon>
        <taxon>Thermomicrobia</taxon>
        <taxon>Thermomicrobiales</taxon>
        <taxon>environmental samples</taxon>
    </lineage>
</organism>
<keyword evidence="5" id="KW-0067">ATP-binding</keyword>
<name>A0A6J4VNC4_9BACT</name>
<evidence type="ECO:0000256" key="1">
    <source>
        <dbReference type="ARBA" id="ARBA00004496"/>
    </source>
</evidence>
<evidence type="ECO:0000256" key="2">
    <source>
        <dbReference type="ARBA" id="ARBA00022598"/>
    </source>
</evidence>
<dbReference type="InterPro" id="IPR012094">
    <property type="entry name" value="tRNA_Ile_lys_synt"/>
</dbReference>
<feature type="domain" description="Lysidine-tRNA(Ile) synthetase C-terminal" evidence="6">
    <location>
        <begin position="237"/>
        <end position="308"/>
    </location>
</feature>
<dbReference type="EMBL" id="CADCWM010000909">
    <property type="protein sequence ID" value="CAA9584336.1"/>
    <property type="molecule type" value="Genomic_DNA"/>
</dbReference>
<evidence type="ECO:0000259" key="6">
    <source>
        <dbReference type="SMART" id="SM00977"/>
    </source>
</evidence>
<dbReference type="InterPro" id="IPR011063">
    <property type="entry name" value="TilS/TtcA_N"/>
</dbReference>
<protein>
    <recommendedName>
        <fullName evidence="6">Lysidine-tRNA(Ile) synthetase C-terminal domain-containing protein</fullName>
    </recommendedName>
</protein>
<accession>A0A6J4VNC4</accession>
<dbReference type="SUPFAM" id="SSF52402">
    <property type="entry name" value="Adenine nucleotide alpha hydrolases-like"/>
    <property type="match status" value="1"/>
</dbReference>
<dbReference type="SMART" id="SM00977">
    <property type="entry name" value="TilS_C"/>
    <property type="match status" value="1"/>
</dbReference>
<dbReference type="AlphaFoldDB" id="A0A6J4VNC4"/>
<dbReference type="InterPro" id="IPR012796">
    <property type="entry name" value="Lysidine-tRNA-synth_C"/>
</dbReference>
<evidence type="ECO:0000256" key="5">
    <source>
        <dbReference type="ARBA" id="ARBA00022840"/>
    </source>
</evidence>
<sequence>MFMRGLRAAGPRGLAGLAAVGEVVRPLVAIARADVARYAALHRVPWTGDPTNASRRHLRNRVRLDLLPAVLRARPGFAAELLALGRRAASWRAEVEALAATLGDVNPARSELVVPADALAGIPPDGLAILWPALAARVGVTLDRRGTQRLSGFTTSGRTGGWIPLSGGAELRHRGDRFVLRRRTADIDSVAPAPQRLGPHAIHGRFRFTRRVAGGTASGGGAPESPWVAEFDRDAALVVRAWCPGDRMAVGTDGRARRVKRYFADARVPAFDRAGWPVVLADGAIAWIPGVRRSDAATVRPGRPAVRYECDRNDG</sequence>
<dbReference type="PANTHER" id="PTHR43033">
    <property type="entry name" value="TRNA(ILE)-LYSIDINE SYNTHASE-RELATED"/>
    <property type="match status" value="1"/>
</dbReference>
<keyword evidence="2" id="KW-0436">Ligase</keyword>
<dbReference type="SUPFAM" id="SSF56037">
    <property type="entry name" value="PheT/TilS domain"/>
    <property type="match status" value="1"/>
</dbReference>
<dbReference type="Pfam" id="PF11734">
    <property type="entry name" value="TilS_C"/>
    <property type="match status" value="1"/>
</dbReference>
<comment type="subcellular location">
    <subcellularLocation>
        <location evidence="1">Cytoplasm</location>
    </subcellularLocation>
</comment>
<keyword evidence="4" id="KW-0547">Nucleotide-binding</keyword>
<dbReference type="Pfam" id="PF01171">
    <property type="entry name" value="ATP_bind_3"/>
    <property type="match status" value="1"/>
</dbReference>
<evidence type="ECO:0000313" key="7">
    <source>
        <dbReference type="EMBL" id="CAA9584336.1"/>
    </source>
</evidence>
<dbReference type="GO" id="GO:0016879">
    <property type="term" value="F:ligase activity, forming carbon-nitrogen bonds"/>
    <property type="evidence" value="ECO:0007669"/>
    <property type="project" value="InterPro"/>
</dbReference>
<dbReference type="NCBIfam" id="TIGR02433">
    <property type="entry name" value="lysidine_TilS_C"/>
    <property type="match status" value="1"/>
</dbReference>
<dbReference type="PANTHER" id="PTHR43033:SF1">
    <property type="entry name" value="TRNA(ILE)-LYSIDINE SYNTHASE-RELATED"/>
    <property type="match status" value="1"/>
</dbReference>
<reference evidence="7" key="1">
    <citation type="submission" date="2020-02" db="EMBL/GenBank/DDBJ databases">
        <authorList>
            <person name="Meier V. D."/>
        </authorList>
    </citation>
    <scope>NUCLEOTIDE SEQUENCE</scope>
    <source>
        <strain evidence="7">AVDCRST_MAG88</strain>
    </source>
</reference>
<proteinExistence type="predicted"/>
<gene>
    <name evidence="7" type="ORF">AVDCRST_MAG88-3735</name>
</gene>